<comment type="caution">
    <text evidence="2">The sequence shown here is derived from an EMBL/GenBank/DDBJ whole genome shotgun (WGS) entry which is preliminary data.</text>
</comment>
<reference evidence="3" key="1">
    <citation type="submission" date="2024-07" db="EMBL/GenBank/DDBJ databases">
        <title>Two chromosome-level genome assemblies of Korean endemic species Abeliophyllum distichum and Forsythia ovata (Oleaceae).</title>
        <authorList>
            <person name="Jang H."/>
        </authorList>
    </citation>
    <scope>NUCLEOTIDE SEQUENCE [LARGE SCALE GENOMIC DNA]</scope>
</reference>
<name>A0ABD1WJI8_9LAMI</name>
<dbReference type="EMBL" id="JBFOLJ010000003">
    <property type="protein sequence ID" value="KAL2549707.1"/>
    <property type="molecule type" value="Genomic_DNA"/>
</dbReference>
<gene>
    <name evidence="2" type="ORF">Fot_11237</name>
</gene>
<dbReference type="Proteomes" id="UP001604277">
    <property type="component" value="Unassembled WGS sequence"/>
</dbReference>
<evidence type="ECO:0000313" key="3">
    <source>
        <dbReference type="Proteomes" id="UP001604277"/>
    </source>
</evidence>
<keyword evidence="3" id="KW-1185">Reference proteome</keyword>
<dbReference type="AlphaFoldDB" id="A0ABD1WJI8"/>
<protein>
    <submittedName>
        <fullName evidence="2">Uncharacterized protein</fullName>
    </submittedName>
</protein>
<evidence type="ECO:0000313" key="2">
    <source>
        <dbReference type="EMBL" id="KAL2549707.1"/>
    </source>
</evidence>
<proteinExistence type="predicted"/>
<feature type="region of interest" description="Disordered" evidence="1">
    <location>
        <begin position="29"/>
        <end position="50"/>
    </location>
</feature>
<evidence type="ECO:0000256" key="1">
    <source>
        <dbReference type="SAM" id="MobiDB-lite"/>
    </source>
</evidence>
<sequence>MLDEKMRFFAVCKCHIEMLVNNTVACNDAGEKKTSNGGSNGGNASPVKKQKASSSFGLPLADLFQSHSQSLQTSLVNFISGFVSRAVHHALPIFQSDMVEFFRNDDGSPEFAS</sequence>
<organism evidence="2 3">
    <name type="scientific">Forsythia ovata</name>
    <dbReference type="NCBI Taxonomy" id="205694"/>
    <lineage>
        <taxon>Eukaryota</taxon>
        <taxon>Viridiplantae</taxon>
        <taxon>Streptophyta</taxon>
        <taxon>Embryophyta</taxon>
        <taxon>Tracheophyta</taxon>
        <taxon>Spermatophyta</taxon>
        <taxon>Magnoliopsida</taxon>
        <taxon>eudicotyledons</taxon>
        <taxon>Gunneridae</taxon>
        <taxon>Pentapetalae</taxon>
        <taxon>asterids</taxon>
        <taxon>lamiids</taxon>
        <taxon>Lamiales</taxon>
        <taxon>Oleaceae</taxon>
        <taxon>Forsythieae</taxon>
        <taxon>Forsythia</taxon>
    </lineage>
</organism>
<accession>A0ABD1WJI8</accession>